<keyword evidence="3" id="KW-1185">Reference proteome</keyword>
<reference evidence="2" key="1">
    <citation type="submission" date="2020-11" db="EMBL/GenBank/DDBJ databases">
        <title>Bacterial whole genome sequence for Caenimonas sp. DR4.4.</title>
        <authorList>
            <person name="Le V."/>
            <person name="Ko S.-R."/>
            <person name="Ahn C.-Y."/>
            <person name="Oh H.-M."/>
        </authorList>
    </citation>
    <scope>NUCLEOTIDE SEQUENCE</scope>
    <source>
        <strain evidence="2">DR4.4</strain>
    </source>
</reference>
<dbReference type="Proteomes" id="UP000651050">
    <property type="component" value="Unassembled WGS sequence"/>
</dbReference>
<dbReference type="InterPro" id="IPR036291">
    <property type="entry name" value="NAD(P)-bd_dom_sf"/>
</dbReference>
<sequence>MDAPSSRTVLIAGASGLVGRSILDGLLADDSVAAVHSLGRRELPVAHPKLTQHRVDFNQALPALPSVGEAFVALGTTIKVAGSQAAFRAVDFDAVLAVAKAAKAAGAKRLGVVSAMGADKGSPIFYNRVKGEMEDALTALGFEGLVIARPSFLAGDREALGQPLRGGEKLAMNVSRVLAPLIPDNYKSIPAKSVANALLKAVPVAHGKRVMMSSELRKAS</sequence>
<evidence type="ECO:0000313" key="2">
    <source>
        <dbReference type="EMBL" id="MBG9390295.1"/>
    </source>
</evidence>
<dbReference type="AlphaFoldDB" id="A0A931H7U2"/>
<dbReference type="PANTHER" id="PTHR14097">
    <property type="entry name" value="OXIDOREDUCTASE HTATIP2"/>
    <property type="match status" value="1"/>
</dbReference>
<organism evidence="2 3">
    <name type="scientific">Caenimonas aquaedulcis</name>
    <dbReference type="NCBI Taxonomy" id="2793270"/>
    <lineage>
        <taxon>Bacteria</taxon>
        <taxon>Pseudomonadati</taxon>
        <taxon>Pseudomonadota</taxon>
        <taxon>Betaproteobacteria</taxon>
        <taxon>Burkholderiales</taxon>
        <taxon>Comamonadaceae</taxon>
        <taxon>Caenimonas</taxon>
    </lineage>
</organism>
<accession>A0A931H7U2</accession>
<dbReference type="Pfam" id="PF13460">
    <property type="entry name" value="NAD_binding_10"/>
    <property type="match status" value="1"/>
</dbReference>
<evidence type="ECO:0000259" key="1">
    <source>
        <dbReference type="Pfam" id="PF13460"/>
    </source>
</evidence>
<feature type="domain" description="NAD(P)-binding" evidence="1">
    <location>
        <begin position="13"/>
        <end position="159"/>
    </location>
</feature>
<evidence type="ECO:0000313" key="3">
    <source>
        <dbReference type="Proteomes" id="UP000651050"/>
    </source>
</evidence>
<dbReference type="Gene3D" id="3.40.50.720">
    <property type="entry name" value="NAD(P)-binding Rossmann-like Domain"/>
    <property type="match status" value="1"/>
</dbReference>
<dbReference type="SUPFAM" id="SSF51735">
    <property type="entry name" value="NAD(P)-binding Rossmann-fold domains"/>
    <property type="match status" value="1"/>
</dbReference>
<name>A0A931H7U2_9BURK</name>
<dbReference type="EMBL" id="JADWYS010000001">
    <property type="protein sequence ID" value="MBG9390295.1"/>
    <property type="molecule type" value="Genomic_DNA"/>
</dbReference>
<comment type="caution">
    <text evidence="2">The sequence shown here is derived from an EMBL/GenBank/DDBJ whole genome shotgun (WGS) entry which is preliminary data.</text>
</comment>
<dbReference type="PANTHER" id="PTHR14097:SF7">
    <property type="entry name" value="OXIDOREDUCTASE HTATIP2"/>
    <property type="match status" value="1"/>
</dbReference>
<proteinExistence type="predicted"/>
<dbReference type="InterPro" id="IPR016040">
    <property type="entry name" value="NAD(P)-bd_dom"/>
</dbReference>
<gene>
    <name evidence="2" type="ORF">I5803_19850</name>
</gene>
<protein>
    <submittedName>
        <fullName evidence="2">NAD(P)H-binding protein</fullName>
    </submittedName>
</protein>
<dbReference type="RefSeq" id="WP_196988043.1">
    <property type="nucleotide sequence ID" value="NZ_JADWYS010000001.1"/>
</dbReference>